<evidence type="ECO:0000313" key="2">
    <source>
        <dbReference type="Proteomes" id="UP000234681"/>
    </source>
</evidence>
<proteinExistence type="predicted"/>
<sequence>MKMKRLSETKLFLILKPDLSDFPWKFRHLIKISRLQTLLLDERRKALHCSGS</sequence>
<reference evidence="2" key="1">
    <citation type="submission" date="2005-09" db="EMBL/GenBank/DDBJ databases">
        <authorList>
            <person name="Mural R.J."/>
            <person name="Li P.W."/>
            <person name="Adams M.D."/>
            <person name="Amanatides P.G."/>
            <person name="Baden-Tillson H."/>
            <person name="Barnstead M."/>
            <person name="Chin S.H."/>
            <person name="Dew I."/>
            <person name="Evans C.A."/>
            <person name="Ferriera S."/>
            <person name="Flanigan M."/>
            <person name="Fosler C."/>
            <person name="Glodek A."/>
            <person name="Gu Z."/>
            <person name="Holt R.A."/>
            <person name="Jennings D."/>
            <person name="Kraft C.L."/>
            <person name="Lu F."/>
            <person name="Nguyen T."/>
            <person name="Nusskern D.R."/>
            <person name="Pfannkoch C.M."/>
            <person name="Sitter C."/>
            <person name="Sutton G.G."/>
            <person name="Venter J.C."/>
            <person name="Wang Z."/>
            <person name="Woodage T."/>
            <person name="Zheng X.H."/>
            <person name="Zhong F."/>
        </authorList>
    </citation>
    <scope>NUCLEOTIDE SEQUENCE [LARGE SCALE GENOMIC DNA]</scope>
    <source>
        <strain>BN</strain>
        <strain evidence="2">Sprague-Dawley</strain>
    </source>
</reference>
<name>A6HM93_RAT</name>
<accession>A6HM93</accession>
<dbReference type="Proteomes" id="UP000234681">
    <property type="component" value="Chromosome 3"/>
</dbReference>
<evidence type="ECO:0000313" key="1">
    <source>
        <dbReference type="EMBL" id="EDL79144.1"/>
    </source>
</evidence>
<dbReference type="EMBL" id="CH473949">
    <property type="protein sequence ID" value="EDL79144.1"/>
    <property type="molecule type" value="Genomic_DNA"/>
</dbReference>
<gene>
    <name evidence="1" type="ORF">rCG_26785</name>
</gene>
<dbReference type="AlphaFoldDB" id="A6HM93"/>
<organism evidence="1 2">
    <name type="scientific">Rattus norvegicus</name>
    <name type="common">Rat</name>
    <dbReference type="NCBI Taxonomy" id="10116"/>
    <lineage>
        <taxon>Eukaryota</taxon>
        <taxon>Metazoa</taxon>
        <taxon>Chordata</taxon>
        <taxon>Craniata</taxon>
        <taxon>Vertebrata</taxon>
        <taxon>Euteleostomi</taxon>
        <taxon>Mammalia</taxon>
        <taxon>Eutheria</taxon>
        <taxon>Euarchontoglires</taxon>
        <taxon>Glires</taxon>
        <taxon>Rodentia</taxon>
        <taxon>Myomorpha</taxon>
        <taxon>Muroidea</taxon>
        <taxon>Muridae</taxon>
        <taxon>Murinae</taxon>
        <taxon>Rattus</taxon>
    </lineage>
</organism>
<protein>
    <submittedName>
        <fullName evidence="1">RCG26785</fullName>
    </submittedName>
</protein>